<feature type="region of interest" description="Disordered" evidence="1">
    <location>
        <begin position="121"/>
        <end position="245"/>
    </location>
</feature>
<dbReference type="OrthoDB" id="5373215at2"/>
<comment type="caution">
    <text evidence="2">The sequence shown here is derived from an EMBL/GenBank/DDBJ whole genome shotgun (WGS) entry which is preliminary data.</text>
</comment>
<dbReference type="STRING" id="824.CGRAC_1075"/>
<dbReference type="AlphaFoldDB" id="C8PGN1"/>
<dbReference type="Gene3D" id="1.10.150.320">
    <property type="entry name" value="Photosystem II 12 kDa extrinsic protein"/>
    <property type="match status" value="1"/>
</dbReference>
<dbReference type="Pfam" id="PF12836">
    <property type="entry name" value="HHH_3"/>
    <property type="match status" value="1"/>
</dbReference>
<dbReference type="Proteomes" id="UP000005709">
    <property type="component" value="Unassembled WGS sequence"/>
</dbReference>
<dbReference type="EMBL" id="ACYG01000019">
    <property type="protein sequence ID" value="EEV18269.1"/>
    <property type="molecule type" value="Genomic_DNA"/>
</dbReference>
<dbReference type="SUPFAM" id="SSF47781">
    <property type="entry name" value="RuvA domain 2-like"/>
    <property type="match status" value="1"/>
</dbReference>
<protein>
    <submittedName>
        <fullName evidence="2">Uncharacterized protein</fullName>
    </submittedName>
</protein>
<evidence type="ECO:0000313" key="3">
    <source>
        <dbReference type="Proteomes" id="UP000005709"/>
    </source>
</evidence>
<dbReference type="RefSeq" id="WP_005870635.1">
    <property type="nucleotide sequence ID" value="NZ_ACYG01000019.1"/>
</dbReference>
<organism evidence="2 3">
    <name type="scientific">Campylobacter gracilis RM3268</name>
    <dbReference type="NCBI Taxonomy" id="553220"/>
    <lineage>
        <taxon>Bacteria</taxon>
        <taxon>Pseudomonadati</taxon>
        <taxon>Campylobacterota</taxon>
        <taxon>Epsilonproteobacteria</taxon>
        <taxon>Campylobacterales</taxon>
        <taxon>Campylobacteraceae</taxon>
        <taxon>Campylobacter</taxon>
    </lineage>
</organism>
<proteinExistence type="predicted"/>
<evidence type="ECO:0000256" key="1">
    <source>
        <dbReference type="SAM" id="MobiDB-lite"/>
    </source>
</evidence>
<keyword evidence="3" id="KW-1185">Reference proteome</keyword>
<dbReference type="eggNOG" id="ENOG5032P0Q">
    <property type="taxonomic scope" value="Bacteria"/>
</dbReference>
<gene>
    <name evidence="2" type="ORF">CAMGR0001_1026</name>
</gene>
<reference evidence="2 3" key="1">
    <citation type="submission" date="2009-07" db="EMBL/GenBank/DDBJ databases">
        <authorList>
            <person name="Madupu R."/>
            <person name="Sebastian Y."/>
            <person name="Durkin A.S."/>
            <person name="Torralba M."/>
            <person name="Methe B."/>
            <person name="Sutton G.G."/>
            <person name="Strausberg R.L."/>
            <person name="Nelson K.E."/>
        </authorList>
    </citation>
    <scope>NUCLEOTIDE SEQUENCE [LARGE SCALE GENOMIC DNA]</scope>
    <source>
        <strain evidence="2 3">RM3268</strain>
    </source>
</reference>
<feature type="compositionally biased region" description="Pro residues" evidence="1">
    <location>
        <begin position="144"/>
        <end position="178"/>
    </location>
</feature>
<name>C8PGN1_9BACT</name>
<sequence length="245" mass="26257">MKNLVILALLVSLAAAKININEASRYELMTIGGLDAGRADMLMQYRQKREISSADELKGINGFASYDTAKLQKSFEISPRANVQQPVQPDRDIVVVEKTRTRTVYGGSTYRRVENYGNGITITETGTLPPPLPRGYGRHGGMMSPPPPPPGGMPPPPGGMPPPPGGIKPPPPPPPPPSSDYYHRSSNRMSDSEIGGSSRRNMPVPMHMGTIRSKRSSSVTSFGDCDPQSGNCASVGVGVQVDRGF</sequence>
<dbReference type="InterPro" id="IPR010994">
    <property type="entry name" value="RuvA_2-like"/>
</dbReference>
<evidence type="ECO:0000313" key="2">
    <source>
        <dbReference type="EMBL" id="EEV18269.1"/>
    </source>
</evidence>
<accession>C8PGN1</accession>